<dbReference type="FunFam" id="1.10.287.370:FF:000003">
    <property type="entry name" value="Prefoldin subunit 6"/>
    <property type="match status" value="1"/>
</dbReference>
<evidence type="ECO:0000256" key="3">
    <source>
        <dbReference type="SAM" id="Coils"/>
    </source>
</evidence>
<gene>
    <name evidence="4" type="ORF">METBISCDRAFT_18452</name>
</gene>
<evidence type="ECO:0000313" key="4">
    <source>
        <dbReference type="EMBL" id="RKP29516.1"/>
    </source>
</evidence>
<feature type="coiled-coil region" evidence="3">
    <location>
        <begin position="79"/>
        <end position="113"/>
    </location>
</feature>
<accession>A0A4P9Z9V4</accession>
<dbReference type="GO" id="GO:0005737">
    <property type="term" value="C:cytoplasm"/>
    <property type="evidence" value="ECO:0007669"/>
    <property type="project" value="TreeGrafter"/>
</dbReference>
<dbReference type="PANTHER" id="PTHR21431:SF0">
    <property type="entry name" value="PREFOLDIN SUBUNIT 6"/>
    <property type="match status" value="1"/>
</dbReference>
<dbReference type="SUPFAM" id="SSF46579">
    <property type="entry name" value="Prefoldin"/>
    <property type="match status" value="1"/>
</dbReference>
<comment type="similarity">
    <text evidence="1">Belongs to the prefoldin subunit beta family.</text>
</comment>
<dbReference type="Gene3D" id="1.10.287.370">
    <property type="match status" value="1"/>
</dbReference>
<dbReference type="GO" id="GO:0016272">
    <property type="term" value="C:prefoldin complex"/>
    <property type="evidence" value="ECO:0007669"/>
    <property type="project" value="InterPro"/>
</dbReference>
<dbReference type="OrthoDB" id="248120at2759"/>
<dbReference type="GO" id="GO:0051082">
    <property type="term" value="F:unfolded protein binding"/>
    <property type="evidence" value="ECO:0007669"/>
    <property type="project" value="InterPro"/>
</dbReference>
<keyword evidence="5" id="KW-1185">Reference proteome</keyword>
<dbReference type="GO" id="GO:0006457">
    <property type="term" value="P:protein folding"/>
    <property type="evidence" value="ECO:0007669"/>
    <property type="project" value="InterPro"/>
</dbReference>
<evidence type="ECO:0000256" key="1">
    <source>
        <dbReference type="ARBA" id="ARBA00008045"/>
    </source>
</evidence>
<evidence type="ECO:0000313" key="5">
    <source>
        <dbReference type="Proteomes" id="UP000268321"/>
    </source>
</evidence>
<proteinExistence type="inferred from homology"/>
<dbReference type="PANTHER" id="PTHR21431">
    <property type="entry name" value="PREFOLDIN SUBUNIT 6"/>
    <property type="match status" value="1"/>
</dbReference>
<evidence type="ECO:0000256" key="2">
    <source>
        <dbReference type="ARBA" id="ARBA00023186"/>
    </source>
</evidence>
<sequence>MTVVKNLLEELLLKYSKTQSALTELVEARSKLETQFQENKIVHEELEILDDKAKIYKMTGPVLMPQDYKEAKMNVSKRMEFIKYDIKRVEEKIESTQKELETLRGKLLQVRAQLQAPQK</sequence>
<organism evidence="4 5">
    <name type="scientific">Metschnikowia bicuspidata</name>
    <dbReference type="NCBI Taxonomy" id="27322"/>
    <lineage>
        <taxon>Eukaryota</taxon>
        <taxon>Fungi</taxon>
        <taxon>Dikarya</taxon>
        <taxon>Ascomycota</taxon>
        <taxon>Saccharomycotina</taxon>
        <taxon>Pichiomycetes</taxon>
        <taxon>Metschnikowiaceae</taxon>
        <taxon>Metschnikowia</taxon>
    </lineage>
</organism>
<keyword evidence="2" id="KW-0143">Chaperone</keyword>
<keyword evidence="3" id="KW-0175">Coiled coil</keyword>
<dbReference type="Proteomes" id="UP000268321">
    <property type="component" value="Unassembled WGS sequence"/>
</dbReference>
<dbReference type="GO" id="GO:0051131">
    <property type="term" value="P:chaperone-mediated protein complex assembly"/>
    <property type="evidence" value="ECO:0007669"/>
    <property type="project" value="TreeGrafter"/>
</dbReference>
<reference evidence="5" key="1">
    <citation type="journal article" date="2018" name="Nat. Microbiol.">
        <title>Leveraging single-cell genomics to expand the fungal tree of life.</title>
        <authorList>
            <person name="Ahrendt S.R."/>
            <person name="Quandt C.A."/>
            <person name="Ciobanu D."/>
            <person name="Clum A."/>
            <person name="Salamov A."/>
            <person name="Andreopoulos B."/>
            <person name="Cheng J.F."/>
            <person name="Woyke T."/>
            <person name="Pelin A."/>
            <person name="Henrissat B."/>
            <person name="Reynolds N.K."/>
            <person name="Benny G.L."/>
            <person name="Smith M.E."/>
            <person name="James T.Y."/>
            <person name="Grigoriev I.V."/>
        </authorList>
    </citation>
    <scope>NUCLEOTIDE SEQUENCE [LARGE SCALE GENOMIC DNA]</scope>
    <source>
        <strain evidence="5">Baker2002</strain>
    </source>
</reference>
<dbReference type="InterPro" id="IPR002777">
    <property type="entry name" value="PFD_beta-like"/>
</dbReference>
<dbReference type="AlphaFoldDB" id="A0A4P9Z9V4"/>
<dbReference type="EMBL" id="ML004484">
    <property type="protein sequence ID" value="RKP29516.1"/>
    <property type="molecule type" value="Genomic_DNA"/>
</dbReference>
<dbReference type="Pfam" id="PF01920">
    <property type="entry name" value="Prefoldin_2"/>
    <property type="match status" value="1"/>
</dbReference>
<dbReference type="GO" id="GO:0051087">
    <property type="term" value="F:protein-folding chaperone binding"/>
    <property type="evidence" value="ECO:0007669"/>
    <property type="project" value="TreeGrafter"/>
</dbReference>
<dbReference type="CDD" id="cd23161">
    <property type="entry name" value="Prefoldin_6"/>
    <property type="match status" value="1"/>
</dbReference>
<name>A0A4P9Z9V4_9ASCO</name>
<dbReference type="InterPro" id="IPR009053">
    <property type="entry name" value="Prefoldin"/>
</dbReference>
<protein>
    <submittedName>
        <fullName evidence="4">Prefoldin</fullName>
    </submittedName>
</protein>